<dbReference type="EMBL" id="CM047900">
    <property type="protein sequence ID" value="KAJ0099364.1"/>
    <property type="molecule type" value="Genomic_DNA"/>
</dbReference>
<dbReference type="Proteomes" id="UP001164250">
    <property type="component" value="Chromosome 4"/>
</dbReference>
<reference evidence="2" key="1">
    <citation type="journal article" date="2023" name="G3 (Bethesda)">
        <title>Genome assembly and association tests identify interacting loci associated with vigor, precocity, and sex in interspecific pistachio rootstocks.</title>
        <authorList>
            <person name="Palmer W."/>
            <person name="Jacygrad E."/>
            <person name="Sagayaradj S."/>
            <person name="Cavanaugh K."/>
            <person name="Han R."/>
            <person name="Bertier L."/>
            <person name="Beede B."/>
            <person name="Kafkas S."/>
            <person name="Golino D."/>
            <person name="Preece J."/>
            <person name="Michelmore R."/>
        </authorList>
    </citation>
    <scope>NUCLEOTIDE SEQUENCE [LARGE SCALE GENOMIC DNA]</scope>
</reference>
<name>A0ACC1BKL4_9ROSI</name>
<comment type="caution">
    <text evidence="1">The sequence shown here is derived from an EMBL/GenBank/DDBJ whole genome shotgun (WGS) entry which is preliminary data.</text>
</comment>
<accession>A0ACC1BKL4</accession>
<protein>
    <submittedName>
        <fullName evidence="1">Uncharacterized protein</fullName>
    </submittedName>
</protein>
<organism evidence="1 2">
    <name type="scientific">Pistacia atlantica</name>
    <dbReference type="NCBI Taxonomy" id="434234"/>
    <lineage>
        <taxon>Eukaryota</taxon>
        <taxon>Viridiplantae</taxon>
        <taxon>Streptophyta</taxon>
        <taxon>Embryophyta</taxon>
        <taxon>Tracheophyta</taxon>
        <taxon>Spermatophyta</taxon>
        <taxon>Magnoliopsida</taxon>
        <taxon>eudicotyledons</taxon>
        <taxon>Gunneridae</taxon>
        <taxon>Pentapetalae</taxon>
        <taxon>rosids</taxon>
        <taxon>malvids</taxon>
        <taxon>Sapindales</taxon>
        <taxon>Anacardiaceae</taxon>
        <taxon>Pistacia</taxon>
    </lineage>
</organism>
<keyword evidence="2" id="KW-1185">Reference proteome</keyword>
<evidence type="ECO:0000313" key="2">
    <source>
        <dbReference type="Proteomes" id="UP001164250"/>
    </source>
</evidence>
<proteinExistence type="predicted"/>
<sequence length="289" mass="31868">MGLGPDAIHVGTWSVGKSKIKKKKGDESRETGSGCWFKFRFMGSCLSSRSKRDGSISGTSTHYAESKSTNDNSRDQPVVPVVSSSTTTTSNTLSTTPSTPNRREELKISSQLRKFSYNELKSATRNFRLESLLGEGGFGCVYKGWINENGTSPVKPGMGLPVAVKTLNHDGLQGHKEWLDDQRLLVYEFMPRGSLENHLFRRSLPLPWSIRMKIALGAAKGLAFLHEEAEKPVIYRDFKTSNILLDGDYNAKLSDFGLAKDGPEGDKTHVSTRVMGTYGYAAPEYVMTG</sequence>
<evidence type="ECO:0000313" key="1">
    <source>
        <dbReference type="EMBL" id="KAJ0099364.1"/>
    </source>
</evidence>
<gene>
    <name evidence="1" type="ORF">Patl1_22159</name>
</gene>